<accession>A0A7D7LHZ5</accession>
<dbReference type="Proteomes" id="UP000514713">
    <property type="component" value="Chromosome"/>
</dbReference>
<gene>
    <name evidence="1" type="ORF">HUN01_28015</name>
</gene>
<dbReference type="AlphaFoldDB" id="A0A7D7LHZ5"/>
<dbReference type="RefSeq" id="WP_181928901.1">
    <property type="nucleotide sequence ID" value="NZ_CP054698.1"/>
</dbReference>
<organism evidence="1 2">
    <name type="scientific">Nostoc edaphicum CCNP1411</name>
    <dbReference type="NCBI Taxonomy" id="1472755"/>
    <lineage>
        <taxon>Bacteria</taxon>
        <taxon>Bacillati</taxon>
        <taxon>Cyanobacteriota</taxon>
        <taxon>Cyanophyceae</taxon>
        <taxon>Nostocales</taxon>
        <taxon>Nostocaceae</taxon>
        <taxon>Nostoc</taxon>
    </lineage>
</organism>
<protein>
    <submittedName>
        <fullName evidence="1">Uncharacterized protein</fullName>
    </submittedName>
</protein>
<keyword evidence="2" id="KW-1185">Reference proteome</keyword>
<dbReference type="EMBL" id="CP054698">
    <property type="protein sequence ID" value="QMS91252.1"/>
    <property type="molecule type" value="Genomic_DNA"/>
</dbReference>
<dbReference type="KEGG" id="ned:HUN01_28015"/>
<proteinExistence type="predicted"/>
<evidence type="ECO:0000313" key="1">
    <source>
        <dbReference type="EMBL" id="QMS91252.1"/>
    </source>
</evidence>
<reference evidence="2" key="1">
    <citation type="submission" date="2020-06" db="EMBL/GenBank/DDBJ databases">
        <title>Nostoc edaphicum CCNP1411 genome.</title>
        <authorList>
            <person name="Fidor A."/>
            <person name="Grabski M."/>
            <person name="Gawor J."/>
            <person name="Gromadka R."/>
            <person name="Wegrzyn G."/>
            <person name="Mazur-Marzec H."/>
        </authorList>
    </citation>
    <scope>NUCLEOTIDE SEQUENCE [LARGE SCALE GENOMIC DNA]</scope>
    <source>
        <strain evidence="2">CCNP1411</strain>
    </source>
</reference>
<name>A0A7D7LHZ5_9NOSO</name>
<sequence length="128" mass="14128">MSQIQELHQQAMDLAEMAQVAKLRGDFNSASQLSRQAFEKERLAAELIAGNLEAEPTRSVLHRSAATLGVECGEIHTAERLIAIALSGNPPTEIAEELKDLFVQINIDKYFARRGIAFDEAKLQSFMG</sequence>
<evidence type="ECO:0000313" key="2">
    <source>
        <dbReference type="Proteomes" id="UP000514713"/>
    </source>
</evidence>